<protein>
    <recommendedName>
        <fullName evidence="3">Peptidase</fullName>
    </recommendedName>
</protein>
<dbReference type="Gene3D" id="3.60.20.10">
    <property type="entry name" value="Glutamine Phosphoribosylpyrophosphate, subunit 1, domain 1"/>
    <property type="match status" value="1"/>
</dbReference>
<proteinExistence type="predicted"/>
<dbReference type="eggNOG" id="COG3484">
    <property type="taxonomic scope" value="Bacteria"/>
</dbReference>
<dbReference type="EMBL" id="JRYO01000143">
    <property type="protein sequence ID" value="KHE92228.1"/>
    <property type="molecule type" value="Genomic_DNA"/>
</dbReference>
<dbReference type="InterPro" id="IPR029055">
    <property type="entry name" value="Ntn_hydrolases_N"/>
</dbReference>
<evidence type="ECO:0008006" key="3">
    <source>
        <dbReference type="Google" id="ProtNLM"/>
    </source>
</evidence>
<evidence type="ECO:0000313" key="2">
    <source>
        <dbReference type="Proteomes" id="UP000030652"/>
    </source>
</evidence>
<dbReference type="PIRSF" id="PIRSF009120">
    <property type="entry name" value="UCP009120_prtse"/>
    <property type="match status" value="1"/>
</dbReference>
<sequence>MTFCTAIKVKEGLIGLADTRITSGTEITIAKKITVRQISGKKHAFFIMTSGLRSVRDKALTYFQEVIEEQDLEFNKLYKAVNAFAEQIRRVESEDSISLTKSGLVFDLYSLVAGQLEDDDEHKVFMLYPQGNWVEMTDTSPYFIIGSSGYGKPILQRVLKYNSPIKFALKASFLAFDATRISATDVGYPIDIVIQKSNEFKIIEHRFEYDDLQKYSKWWHKKISNGIKDLPEDWVNNVLLKFKE</sequence>
<comment type="caution">
    <text evidence="1">The sequence shown here is derived from an EMBL/GenBank/DDBJ whole genome shotgun (WGS) entry which is preliminary data.</text>
</comment>
<organism evidence="1 2">
    <name type="scientific">Candidatus Scalindua brodae</name>
    <dbReference type="NCBI Taxonomy" id="237368"/>
    <lineage>
        <taxon>Bacteria</taxon>
        <taxon>Pseudomonadati</taxon>
        <taxon>Planctomycetota</taxon>
        <taxon>Candidatus Brocadiia</taxon>
        <taxon>Candidatus Brocadiales</taxon>
        <taxon>Candidatus Scalinduaceae</taxon>
        <taxon>Candidatus Scalindua</taxon>
    </lineage>
</organism>
<gene>
    <name evidence="1" type="ORF">SCABRO_01991</name>
</gene>
<dbReference type="InterPro" id="IPR016545">
    <property type="entry name" value="UCP009120_prtse"/>
</dbReference>
<dbReference type="PATRIC" id="fig|237368.3.peg.2150"/>
<dbReference type="Proteomes" id="UP000030652">
    <property type="component" value="Unassembled WGS sequence"/>
</dbReference>
<evidence type="ECO:0000313" key="1">
    <source>
        <dbReference type="EMBL" id="KHE92228.1"/>
    </source>
</evidence>
<reference evidence="1 2" key="1">
    <citation type="submission" date="2014-10" db="EMBL/GenBank/DDBJ databases">
        <title>Draft genome of anammox bacterium scalindua brodae, obtained using differential coverage binning of sequence data from two enrichment reactors.</title>
        <authorList>
            <person name="Speth D.R."/>
            <person name="Russ L."/>
            <person name="Kartal B."/>
            <person name="Op den Camp H.J."/>
            <person name="Dutilh B.E."/>
            <person name="Jetten M.S."/>
        </authorList>
    </citation>
    <scope>NUCLEOTIDE SEQUENCE [LARGE SCALE GENOMIC DNA]</scope>
    <source>
        <strain evidence="1">RU1</strain>
    </source>
</reference>
<name>A0A0B0EM76_9BACT</name>
<accession>A0A0B0EM76</accession>
<dbReference type="SUPFAM" id="SSF56235">
    <property type="entry name" value="N-terminal nucleophile aminohydrolases (Ntn hydrolases)"/>
    <property type="match status" value="1"/>
</dbReference>
<dbReference type="AlphaFoldDB" id="A0A0B0EM76"/>